<accession>D6RMT0</accession>
<dbReference type="Pfam" id="PF03061">
    <property type="entry name" value="4HBT"/>
    <property type="match status" value="1"/>
</dbReference>
<keyword evidence="6" id="KW-1185">Reference proteome</keyword>
<evidence type="ECO:0000313" key="6">
    <source>
        <dbReference type="Proteomes" id="UP000001861"/>
    </source>
</evidence>
<dbReference type="InterPro" id="IPR029069">
    <property type="entry name" value="HotDog_dom_sf"/>
</dbReference>
<proteinExistence type="inferred from homology"/>
<dbReference type="GeneID" id="9380387"/>
<dbReference type="OMA" id="NTGYSCD"/>
<protein>
    <recommendedName>
        <fullName evidence="4">Thioesterase domain-containing protein</fullName>
    </recommendedName>
</protein>
<evidence type="ECO:0000313" key="5">
    <source>
        <dbReference type="EMBL" id="EFI27782.1"/>
    </source>
</evidence>
<dbReference type="PANTHER" id="PTHR21660">
    <property type="entry name" value="THIOESTERASE SUPERFAMILY MEMBER-RELATED"/>
    <property type="match status" value="1"/>
</dbReference>
<dbReference type="Gene3D" id="3.10.129.10">
    <property type="entry name" value="Hotdog Thioesterase"/>
    <property type="match status" value="1"/>
</dbReference>
<evidence type="ECO:0000259" key="4">
    <source>
        <dbReference type="Pfam" id="PF03061"/>
    </source>
</evidence>
<dbReference type="VEuPathDB" id="FungiDB:CC1G_14705"/>
<dbReference type="InterPro" id="IPR039298">
    <property type="entry name" value="ACOT13"/>
</dbReference>
<feature type="region of interest" description="Disordered" evidence="3">
    <location>
        <begin position="1"/>
        <end position="24"/>
    </location>
</feature>
<name>D6RMT0_COPC7</name>
<dbReference type="HOGENOM" id="CLU_085799_1_0_1"/>
<dbReference type="Proteomes" id="UP000001861">
    <property type="component" value="Unassembled WGS sequence"/>
</dbReference>
<comment type="caution">
    <text evidence="5">The sequence shown here is derived from an EMBL/GenBank/DDBJ whole genome shotgun (WGS) entry which is preliminary data.</text>
</comment>
<dbReference type="KEGG" id="cci:CC1G_14705"/>
<dbReference type="EMBL" id="AACS02000005">
    <property type="protein sequence ID" value="EFI27782.1"/>
    <property type="molecule type" value="Genomic_DNA"/>
</dbReference>
<feature type="domain" description="Thioesterase" evidence="4">
    <location>
        <begin position="124"/>
        <end position="202"/>
    </location>
</feature>
<gene>
    <name evidence="5" type="ORF">CC1G_14705</name>
</gene>
<organism evidence="5 6">
    <name type="scientific">Coprinopsis cinerea (strain Okayama-7 / 130 / ATCC MYA-4618 / FGSC 9003)</name>
    <name type="common">Inky cap fungus</name>
    <name type="synonym">Hormographiella aspergillata</name>
    <dbReference type="NCBI Taxonomy" id="240176"/>
    <lineage>
        <taxon>Eukaryota</taxon>
        <taxon>Fungi</taxon>
        <taxon>Dikarya</taxon>
        <taxon>Basidiomycota</taxon>
        <taxon>Agaricomycotina</taxon>
        <taxon>Agaricomycetes</taxon>
        <taxon>Agaricomycetidae</taxon>
        <taxon>Agaricales</taxon>
        <taxon>Agaricineae</taxon>
        <taxon>Psathyrellaceae</taxon>
        <taxon>Coprinopsis</taxon>
    </lineage>
</organism>
<comment type="similarity">
    <text evidence="1">Belongs to the thioesterase PaaI family.</text>
</comment>
<evidence type="ECO:0000256" key="2">
    <source>
        <dbReference type="ARBA" id="ARBA00022801"/>
    </source>
</evidence>
<evidence type="ECO:0000256" key="3">
    <source>
        <dbReference type="SAM" id="MobiDB-lite"/>
    </source>
</evidence>
<keyword evidence="2" id="KW-0378">Hydrolase</keyword>
<dbReference type="CDD" id="cd03443">
    <property type="entry name" value="PaaI_thioesterase"/>
    <property type="match status" value="1"/>
</dbReference>
<dbReference type="InterPro" id="IPR006683">
    <property type="entry name" value="Thioestr_dom"/>
</dbReference>
<dbReference type="eggNOG" id="ENOG502QZM6">
    <property type="taxonomic scope" value="Eukaryota"/>
</dbReference>
<sequence>MSATETGSSPVPPNSRASYMDDFLSSPLPSSTTSEILGNASTELKEIAVKWYFLFRSSGSDFGKTCSELKVTEVWVQDHVDSEDIGAQNESVEERVRRGHPTGQREVKMVAEVEVKPEMCDGEGYLHNGCMALIIDEGSAIALLVHKVLEGGRNIIGVSQNINILYHAPAPVGTRLRIVNRSVTTAGVLGTCRSDIWDKDTNRLIATGLQSQADRNNV</sequence>
<evidence type="ECO:0000256" key="1">
    <source>
        <dbReference type="ARBA" id="ARBA00008324"/>
    </source>
</evidence>
<dbReference type="GO" id="GO:0047617">
    <property type="term" value="F:fatty acyl-CoA hydrolase activity"/>
    <property type="evidence" value="ECO:0007669"/>
    <property type="project" value="InterPro"/>
</dbReference>
<dbReference type="AlphaFoldDB" id="D6RMT0"/>
<reference evidence="5 6" key="1">
    <citation type="journal article" date="2010" name="Proc. Natl. Acad. Sci. U.S.A.">
        <title>Insights into evolution of multicellular fungi from the assembled chromosomes of the mushroom Coprinopsis cinerea (Coprinus cinereus).</title>
        <authorList>
            <person name="Stajich J.E."/>
            <person name="Wilke S.K."/>
            <person name="Ahren D."/>
            <person name="Au C.H."/>
            <person name="Birren B.W."/>
            <person name="Borodovsky M."/>
            <person name="Burns C."/>
            <person name="Canback B."/>
            <person name="Casselton L.A."/>
            <person name="Cheng C.K."/>
            <person name="Deng J."/>
            <person name="Dietrich F.S."/>
            <person name="Fargo D.C."/>
            <person name="Farman M.L."/>
            <person name="Gathman A.C."/>
            <person name="Goldberg J."/>
            <person name="Guigo R."/>
            <person name="Hoegger P.J."/>
            <person name="Hooker J.B."/>
            <person name="Huggins A."/>
            <person name="James T.Y."/>
            <person name="Kamada T."/>
            <person name="Kilaru S."/>
            <person name="Kodira C."/>
            <person name="Kues U."/>
            <person name="Kupfer D."/>
            <person name="Kwan H.S."/>
            <person name="Lomsadze A."/>
            <person name="Li W."/>
            <person name="Lilly W.W."/>
            <person name="Ma L.J."/>
            <person name="Mackey A.J."/>
            <person name="Manning G."/>
            <person name="Martin F."/>
            <person name="Muraguchi H."/>
            <person name="Natvig D.O."/>
            <person name="Palmerini H."/>
            <person name="Ramesh M.A."/>
            <person name="Rehmeyer C.J."/>
            <person name="Roe B.A."/>
            <person name="Shenoy N."/>
            <person name="Stanke M."/>
            <person name="Ter-Hovhannisyan V."/>
            <person name="Tunlid A."/>
            <person name="Velagapudi R."/>
            <person name="Vision T.J."/>
            <person name="Zeng Q."/>
            <person name="Zolan M.E."/>
            <person name="Pukkila P.J."/>
        </authorList>
    </citation>
    <scope>NUCLEOTIDE SEQUENCE [LARGE SCALE GENOMIC DNA]</scope>
    <source>
        <strain evidence="6">Okayama-7 / 130 / ATCC MYA-4618 / FGSC 9003</strain>
    </source>
</reference>
<dbReference type="OrthoDB" id="2831072at2759"/>
<dbReference type="InParanoid" id="D6RMT0"/>
<dbReference type="SUPFAM" id="SSF54637">
    <property type="entry name" value="Thioesterase/thiol ester dehydrase-isomerase"/>
    <property type="match status" value="1"/>
</dbReference>
<dbReference type="RefSeq" id="XP_002911276.1">
    <property type="nucleotide sequence ID" value="XM_002911230.1"/>
</dbReference>
<dbReference type="PANTHER" id="PTHR21660:SF1">
    <property type="entry name" value="ACYL-COENZYME A THIOESTERASE 13"/>
    <property type="match status" value="1"/>
</dbReference>